<dbReference type="InterPro" id="IPR002156">
    <property type="entry name" value="RNaseH_domain"/>
</dbReference>
<gene>
    <name evidence="2" type="ORF">K2173_003274</name>
</gene>
<proteinExistence type="predicted"/>
<organism evidence="2 3">
    <name type="scientific">Erythroxylum novogranatense</name>
    <dbReference type="NCBI Taxonomy" id="1862640"/>
    <lineage>
        <taxon>Eukaryota</taxon>
        <taxon>Viridiplantae</taxon>
        <taxon>Streptophyta</taxon>
        <taxon>Embryophyta</taxon>
        <taxon>Tracheophyta</taxon>
        <taxon>Spermatophyta</taxon>
        <taxon>Magnoliopsida</taxon>
        <taxon>eudicotyledons</taxon>
        <taxon>Gunneridae</taxon>
        <taxon>Pentapetalae</taxon>
        <taxon>rosids</taxon>
        <taxon>fabids</taxon>
        <taxon>Malpighiales</taxon>
        <taxon>Erythroxylaceae</taxon>
        <taxon>Erythroxylum</taxon>
    </lineage>
</organism>
<sequence length="194" mass="21594">MNALSRAFSYATTLLGREAHFPYSRSFCTKVLTFSCKRSFEQYGLKAANLQILLTRFHAQCCSSRRVSGKSSRKKKPIPEPVVGEKRKDDFFVIRKGDVVGVYKRLDDCQTQAGSSVSDPPVTYGLTYDFMDHLRKHIKLDNHAETHCFSDDHNSYILEFDGASKGNPGQAGAGAVLWKADGSLIAERIGPPNQ</sequence>
<dbReference type="EMBL" id="JAIWQS010000007">
    <property type="protein sequence ID" value="KAJ8759036.1"/>
    <property type="molecule type" value="Genomic_DNA"/>
</dbReference>
<dbReference type="AlphaFoldDB" id="A0AAV8SX52"/>
<protein>
    <recommendedName>
        <fullName evidence="1">RNase H type-1 domain-containing protein</fullName>
    </recommendedName>
</protein>
<evidence type="ECO:0000313" key="2">
    <source>
        <dbReference type="EMBL" id="KAJ8759036.1"/>
    </source>
</evidence>
<dbReference type="Proteomes" id="UP001159364">
    <property type="component" value="Linkage Group LG07"/>
</dbReference>
<keyword evidence="3" id="KW-1185">Reference proteome</keyword>
<feature type="domain" description="RNase H type-1" evidence="1">
    <location>
        <begin position="152"/>
        <end position="194"/>
    </location>
</feature>
<dbReference type="SUPFAM" id="SSF53098">
    <property type="entry name" value="Ribonuclease H-like"/>
    <property type="match status" value="1"/>
</dbReference>
<comment type="caution">
    <text evidence="2">The sequence shown here is derived from an EMBL/GenBank/DDBJ whole genome shotgun (WGS) entry which is preliminary data.</text>
</comment>
<evidence type="ECO:0000259" key="1">
    <source>
        <dbReference type="PROSITE" id="PS50879"/>
    </source>
</evidence>
<name>A0AAV8SX52_9ROSI</name>
<dbReference type="GO" id="GO:0003676">
    <property type="term" value="F:nucleic acid binding"/>
    <property type="evidence" value="ECO:0007669"/>
    <property type="project" value="InterPro"/>
</dbReference>
<reference evidence="2 3" key="1">
    <citation type="submission" date="2021-09" db="EMBL/GenBank/DDBJ databases">
        <title>Genomic insights and catalytic innovation underlie evolution of tropane alkaloids biosynthesis.</title>
        <authorList>
            <person name="Wang Y.-J."/>
            <person name="Tian T."/>
            <person name="Huang J.-P."/>
            <person name="Huang S.-X."/>
        </authorList>
    </citation>
    <scope>NUCLEOTIDE SEQUENCE [LARGE SCALE GENOMIC DNA]</scope>
    <source>
        <strain evidence="2">KIB-2018</strain>
        <tissue evidence="2">Leaf</tissue>
    </source>
</reference>
<dbReference type="InterPro" id="IPR012337">
    <property type="entry name" value="RNaseH-like_sf"/>
</dbReference>
<dbReference type="PROSITE" id="PS50879">
    <property type="entry name" value="RNASE_H_1"/>
    <property type="match status" value="1"/>
</dbReference>
<evidence type="ECO:0000313" key="3">
    <source>
        <dbReference type="Proteomes" id="UP001159364"/>
    </source>
</evidence>
<dbReference type="GO" id="GO:0004523">
    <property type="term" value="F:RNA-DNA hybrid ribonuclease activity"/>
    <property type="evidence" value="ECO:0007669"/>
    <property type="project" value="InterPro"/>
</dbReference>
<accession>A0AAV8SX52</accession>